<comment type="caution">
    <text evidence="4">The sequence shown here is derived from an EMBL/GenBank/DDBJ whole genome shotgun (WGS) entry which is preliminary data.</text>
</comment>
<reference evidence="4" key="1">
    <citation type="submission" date="2022-10" db="EMBL/GenBank/DDBJ databases">
        <title>Tapping the CABI collections for fungal endophytes: first genome assemblies for Collariella, Neodidymelliopsis, Ascochyta clinopodiicola, Didymella pomorum, Didymosphaeria variabile, Neocosmospora piperis and Neocucurbitaria cava.</title>
        <authorList>
            <person name="Hill R."/>
        </authorList>
    </citation>
    <scope>NUCLEOTIDE SEQUENCE</scope>
    <source>
        <strain evidence="4">IMI 356814</strain>
    </source>
</reference>
<dbReference type="InterPro" id="IPR001623">
    <property type="entry name" value="DnaJ_domain"/>
</dbReference>
<feature type="compositionally biased region" description="Polar residues" evidence="2">
    <location>
        <begin position="385"/>
        <end position="395"/>
    </location>
</feature>
<dbReference type="PANTHER" id="PTHR44360">
    <property type="entry name" value="DNAJ HOMOLOG SUBFAMILY B MEMBER 9"/>
    <property type="match status" value="1"/>
</dbReference>
<feature type="compositionally biased region" description="Basic and acidic residues" evidence="2">
    <location>
        <begin position="413"/>
        <end position="424"/>
    </location>
</feature>
<feature type="compositionally biased region" description="Polar residues" evidence="2">
    <location>
        <begin position="247"/>
        <end position="257"/>
    </location>
</feature>
<keyword evidence="5" id="KW-1185">Reference proteome</keyword>
<feature type="domain" description="J" evidence="3">
    <location>
        <begin position="7"/>
        <end position="75"/>
    </location>
</feature>
<dbReference type="PANTHER" id="PTHR44360:SF1">
    <property type="entry name" value="DNAJ HOMOLOG SUBFAMILY B MEMBER 9"/>
    <property type="match status" value="1"/>
</dbReference>
<feature type="compositionally biased region" description="Basic and acidic residues" evidence="2">
    <location>
        <begin position="294"/>
        <end position="338"/>
    </location>
</feature>
<dbReference type="PROSITE" id="PS50076">
    <property type="entry name" value="DNAJ_2"/>
    <property type="match status" value="1"/>
</dbReference>
<dbReference type="PROSITE" id="PS00636">
    <property type="entry name" value="DNAJ_1"/>
    <property type="match status" value="1"/>
</dbReference>
<evidence type="ECO:0000313" key="4">
    <source>
        <dbReference type="EMBL" id="KAJ4362054.1"/>
    </source>
</evidence>
<dbReference type="PRINTS" id="PR00625">
    <property type="entry name" value="JDOMAIN"/>
</dbReference>
<sequence>MSEPLPDHYKILGVDKNADAATIKASHRKLVLKCHPDKVTDPALKEQKQEEFHHIQQAYEVLIDKDKRADYEAHLTLEALRKEKAARTAAASTSEKTARFDVRTSGGASFTATGPSRYATEERKPSRSYDDDDRYYEDRARGKYDTYPAYPKSGSAPRSGRSEKESSRSAARPAQDRTRSERTKTRDRETRSERKFNSVESDSSEDEKARFQTEWKRRSAEEAARKQPTEPRRTEDRRSYEDERYGGSSQRKMSSQAEEALRYQHKSRVQVEAEMSRPSPTRTSSRDYYGGESRSSRKDSRPEAVRRSSARPKERTSTSGRDRDRAIPEIVDWSEHRSPPAFKHSSSSPANIEVPRTMPQRSYTESSRDHRHAADTSPPPPPSFHRSSTMPSVPSSRRKDAAAPRPSTLREAMTPERDSSERDAFPTVPQPSSSRKIYHYPTPGGGVPLRAEDVSSSNHRTVLREPERHRARSPSPLTRPPIGANRPAEPSKTQYVPKTSVPPPPMGRSTSTANVSPIRVSEDRGRNRPLYGEVGVGRSDPDYSSGRPSRGRQPSYSPGDVQYSRKYGYDDVKFAPRSRENDREYASKPTLGRTATYVY</sequence>
<organism evidence="4 5">
    <name type="scientific">Neocucurbitaria cava</name>
    <dbReference type="NCBI Taxonomy" id="798079"/>
    <lineage>
        <taxon>Eukaryota</taxon>
        <taxon>Fungi</taxon>
        <taxon>Dikarya</taxon>
        <taxon>Ascomycota</taxon>
        <taxon>Pezizomycotina</taxon>
        <taxon>Dothideomycetes</taxon>
        <taxon>Pleosporomycetidae</taxon>
        <taxon>Pleosporales</taxon>
        <taxon>Pleosporineae</taxon>
        <taxon>Cucurbitariaceae</taxon>
        <taxon>Neocucurbitaria</taxon>
    </lineage>
</organism>
<gene>
    <name evidence="4" type="ORF">N0V83_010996</name>
</gene>
<dbReference type="InterPro" id="IPR051948">
    <property type="entry name" value="Hsp70_co-chaperone_J-domain"/>
</dbReference>
<feature type="compositionally biased region" description="Basic and acidic residues" evidence="2">
    <location>
        <begin position="119"/>
        <end position="129"/>
    </location>
</feature>
<dbReference type="EMBL" id="JAPEUY010000022">
    <property type="protein sequence ID" value="KAJ4362054.1"/>
    <property type="molecule type" value="Genomic_DNA"/>
</dbReference>
<feature type="compositionally biased region" description="Basic and acidic residues" evidence="2">
    <location>
        <begin position="174"/>
        <end position="197"/>
    </location>
</feature>
<dbReference type="Proteomes" id="UP001140560">
    <property type="component" value="Unassembled WGS sequence"/>
</dbReference>
<dbReference type="OrthoDB" id="10250354at2759"/>
<dbReference type="InterPro" id="IPR018253">
    <property type="entry name" value="DnaJ_domain_CS"/>
</dbReference>
<keyword evidence="1" id="KW-0143">Chaperone</keyword>
<feature type="compositionally biased region" description="Low complexity" evidence="2">
    <location>
        <begin position="543"/>
        <end position="559"/>
    </location>
</feature>
<dbReference type="SMART" id="SM00271">
    <property type="entry name" value="DnaJ"/>
    <property type="match status" value="1"/>
</dbReference>
<dbReference type="Pfam" id="PF00226">
    <property type="entry name" value="DnaJ"/>
    <property type="match status" value="1"/>
</dbReference>
<evidence type="ECO:0000313" key="5">
    <source>
        <dbReference type="Proteomes" id="UP001140560"/>
    </source>
</evidence>
<name>A0A9W9CH75_9PLEO</name>
<dbReference type="AlphaFoldDB" id="A0A9W9CH75"/>
<feature type="compositionally biased region" description="Basic and acidic residues" evidence="2">
    <location>
        <begin position="206"/>
        <end position="245"/>
    </location>
</feature>
<dbReference type="GO" id="GO:0051087">
    <property type="term" value="F:protein-folding chaperone binding"/>
    <property type="evidence" value="ECO:0007669"/>
    <property type="project" value="TreeGrafter"/>
</dbReference>
<accession>A0A9W9CH75</accession>
<evidence type="ECO:0000256" key="1">
    <source>
        <dbReference type="ARBA" id="ARBA00023186"/>
    </source>
</evidence>
<dbReference type="FunFam" id="1.10.287.110:FF:000073">
    <property type="entry name" value="DnaJ domain protein"/>
    <property type="match status" value="1"/>
</dbReference>
<dbReference type="Gene3D" id="1.10.287.110">
    <property type="entry name" value="DnaJ domain"/>
    <property type="match status" value="1"/>
</dbReference>
<dbReference type="InterPro" id="IPR036869">
    <property type="entry name" value="J_dom_sf"/>
</dbReference>
<dbReference type="CDD" id="cd06257">
    <property type="entry name" value="DnaJ"/>
    <property type="match status" value="1"/>
</dbReference>
<proteinExistence type="predicted"/>
<dbReference type="SUPFAM" id="SSF46565">
    <property type="entry name" value="Chaperone J-domain"/>
    <property type="match status" value="1"/>
</dbReference>
<dbReference type="GO" id="GO:0051787">
    <property type="term" value="F:misfolded protein binding"/>
    <property type="evidence" value="ECO:0007669"/>
    <property type="project" value="TreeGrafter"/>
</dbReference>
<evidence type="ECO:0000259" key="3">
    <source>
        <dbReference type="PROSITE" id="PS50076"/>
    </source>
</evidence>
<feature type="region of interest" description="Disordered" evidence="2">
    <location>
        <begin position="88"/>
        <end position="599"/>
    </location>
</feature>
<dbReference type="GO" id="GO:0005783">
    <property type="term" value="C:endoplasmic reticulum"/>
    <property type="evidence" value="ECO:0007669"/>
    <property type="project" value="TreeGrafter"/>
</dbReference>
<dbReference type="GO" id="GO:0036503">
    <property type="term" value="P:ERAD pathway"/>
    <property type="evidence" value="ECO:0007669"/>
    <property type="project" value="TreeGrafter"/>
</dbReference>
<feature type="compositionally biased region" description="Basic and acidic residues" evidence="2">
    <location>
        <begin position="567"/>
        <end position="586"/>
    </location>
</feature>
<protein>
    <recommendedName>
        <fullName evidence="3">J domain-containing protein</fullName>
    </recommendedName>
</protein>
<evidence type="ECO:0000256" key="2">
    <source>
        <dbReference type="SAM" id="MobiDB-lite"/>
    </source>
</evidence>